<evidence type="ECO:0000313" key="5">
    <source>
        <dbReference type="EMBL" id="AZQ70664.1"/>
    </source>
</evidence>
<feature type="domain" description="Tryptophan synthase beta chain-like PALP" evidence="4">
    <location>
        <begin position="68"/>
        <end position="370"/>
    </location>
</feature>
<name>A0A3S9PEB4_STRLT</name>
<accession>A0A3S9PEB4</accession>
<keyword evidence="6" id="KW-1185">Reference proteome</keyword>
<dbReference type="PANTHER" id="PTHR48078:SF6">
    <property type="entry name" value="L-THREONINE DEHYDRATASE CATABOLIC TDCB"/>
    <property type="match status" value="1"/>
</dbReference>
<dbReference type="InterPro" id="IPR001926">
    <property type="entry name" value="TrpB-like_PALP"/>
</dbReference>
<dbReference type="EMBL" id="CP034587">
    <property type="protein sequence ID" value="AZQ70664.1"/>
    <property type="molecule type" value="Genomic_DNA"/>
</dbReference>
<evidence type="ECO:0000259" key="4">
    <source>
        <dbReference type="Pfam" id="PF00291"/>
    </source>
</evidence>
<reference evidence="5 6" key="1">
    <citation type="submission" date="2018-12" db="EMBL/GenBank/DDBJ databases">
        <title>The whole draft genome of Streptomyce luteoverticillatus CGMCC 15060.</title>
        <authorList>
            <person name="Feng Z."/>
            <person name="Chen G."/>
            <person name="Zhang J."/>
            <person name="Zhu H."/>
            <person name="Yu X."/>
            <person name="Zhang W."/>
            <person name="Zhang X."/>
        </authorList>
    </citation>
    <scope>NUCLEOTIDE SEQUENCE [LARGE SCALE GENOMIC DNA]</scope>
    <source>
        <strain evidence="5 6">CGMCC 15060</strain>
    </source>
</reference>
<dbReference type="OrthoDB" id="9778118at2"/>
<evidence type="ECO:0000256" key="1">
    <source>
        <dbReference type="ARBA" id="ARBA00001933"/>
    </source>
</evidence>
<dbReference type="GO" id="GO:0004794">
    <property type="term" value="F:threonine deaminase activity"/>
    <property type="evidence" value="ECO:0007669"/>
    <property type="project" value="TreeGrafter"/>
</dbReference>
<protein>
    <submittedName>
        <fullName evidence="5">Pyridoxal-phosphate dependent enzyme</fullName>
    </submittedName>
</protein>
<sequence length="400" mass="40112">MPLPIPLHCPRCGAAAQDFSGCAACREEGIGANPVPPLADLSGLSLETYPGGPWGWPSALSAPVGEPVTLGEGGTPLVSLPEGGPDGLWVKYEGANPTGSHKDRAMAVGVAAALAAGADTVAAASSGNAGAAVAAYAARAGLRCVVFTTGEVPGPLRAQIDALGAVRVVRDGTAARNAAMREAVERFGWYPLTSYATPAPGGNAYANEGYKSVAYELARDVPGFREGAGAVVVPTCRADLLSGIARGFRELRAAGLVAGVPRLVAAEPAGAAPYTAALALAGRAEQERVSVEPMPSPAFSLGESRPVWQGLDALWGADGSAIAVPTEEFMAEHLALGARGLFLEPSSAVGVAAARRVARERVGGGPVVAIGTATGLKDTASVAGAAAAEERVPELAKLLG</sequence>
<evidence type="ECO:0000313" key="6">
    <source>
        <dbReference type="Proteomes" id="UP000267900"/>
    </source>
</evidence>
<proteinExistence type="predicted"/>
<dbReference type="Gene3D" id="3.40.50.1100">
    <property type="match status" value="2"/>
</dbReference>
<dbReference type="InterPro" id="IPR050147">
    <property type="entry name" value="Ser/Thr_Dehydratase"/>
</dbReference>
<comment type="cofactor">
    <cofactor evidence="1">
        <name>pyridoxal 5'-phosphate</name>
        <dbReference type="ChEBI" id="CHEBI:597326"/>
    </cofactor>
</comment>
<dbReference type="PANTHER" id="PTHR48078">
    <property type="entry name" value="THREONINE DEHYDRATASE, MITOCHONDRIAL-RELATED"/>
    <property type="match status" value="1"/>
</dbReference>
<dbReference type="GO" id="GO:0009097">
    <property type="term" value="P:isoleucine biosynthetic process"/>
    <property type="evidence" value="ECO:0007669"/>
    <property type="project" value="TreeGrafter"/>
</dbReference>
<dbReference type="RefSeq" id="WP_126913226.1">
    <property type="nucleotide sequence ID" value="NZ_CP034587.1"/>
</dbReference>
<organism evidence="5 6">
    <name type="scientific">Streptomyces luteoverticillatus</name>
    <name type="common">Streptoverticillium luteoverticillatus</name>
    <dbReference type="NCBI Taxonomy" id="66425"/>
    <lineage>
        <taxon>Bacteria</taxon>
        <taxon>Bacillati</taxon>
        <taxon>Actinomycetota</taxon>
        <taxon>Actinomycetes</taxon>
        <taxon>Kitasatosporales</taxon>
        <taxon>Streptomycetaceae</taxon>
        <taxon>Streptomyces</taxon>
    </lineage>
</organism>
<dbReference type="AlphaFoldDB" id="A0A3S9PEB4"/>
<dbReference type="Pfam" id="PF00291">
    <property type="entry name" value="PALP"/>
    <property type="match status" value="1"/>
</dbReference>
<dbReference type="SUPFAM" id="SSF53686">
    <property type="entry name" value="Tryptophan synthase beta subunit-like PLP-dependent enzymes"/>
    <property type="match status" value="1"/>
</dbReference>
<keyword evidence="2" id="KW-0663">Pyridoxal phosphate</keyword>
<gene>
    <name evidence="5" type="ORF">EKH77_05015</name>
</gene>
<dbReference type="InterPro" id="IPR036052">
    <property type="entry name" value="TrpB-like_PALP_sf"/>
</dbReference>
<keyword evidence="3" id="KW-0456">Lyase</keyword>
<dbReference type="GO" id="GO:0003941">
    <property type="term" value="F:L-serine ammonia-lyase activity"/>
    <property type="evidence" value="ECO:0007669"/>
    <property type="project" value="TreeGrafter"/>
</dbReference>
<evidence type="ECO:0000256" key="2">
    <source>
        <dbReference type="ARBA" id="ARBA00022898"/>
    </source>
</evidence>
<dbReference type="GO" id="GO:0006565">
    <property type="term" value="P:L-serine catabolic process"/>
    <property type="evidence" value="ECO:0007669"/>
    <property type="project" value="TreeGrafter"/>
</dbReference>
<dbReference type="GO" id="GO:0006567">
    <property type="term" value="P:L-threonine catabolic process"/>
    <property type="evidence" value="ECO:0007669"/>
    <property type="project" value="TreeGrafter"/>
</dbReference>
<evidence type="ECO:0000256" key="3">
    <source>
        <dbReference type="ARBA" id="ARBA00023239"/>
    </source>
</evidence>
<dbReference type="Proteomes" id="UP000267900">
    <property type="component" value="Chromosome"/>
</dbReference>